<sequence length="607" mass="69153">MCLQARQTCMRLVASSNFPEADICKEIEQEIGSVHILSTVSVSTQTDPPEQETEEGGNKQYICTGTLTDDILNNYIIKNDHSYFTSVEGFSPATALSSQQDLELSSEGCEESEVESLMEESQDNCNEDEFELGREESISDEDQSFSDVEDEETNVSQERKSIVSTGELLKLFHVCHWEGCGKCLVRPPAVSKSGFGLRINTECIDGHDFMWHSQPLVRGIMECNVSVPAAVFVTGNECSPFMEVCDTIGLETISKRQWFNIQKAYVIPEVNNTWTVHNEAVLSALGDERLIVSGDSRYDSPGHNASYGTYSLLDMKSKLVVAQETVQVTEVKNSYWLEVGGMERCLSKLGEYGVTISVLATDCHPSVQKVMRQEYKSIQHEYDLWHIVKSVKKRLLQCHNEELFEWIRIITNHLWFCVTTCEGSVTKLKEKWISILHHITNVHHWVSGETMTRCEHRTYTPEEESQRPWLLPSSAAFQHLQKIVLDKQLLKKLEKTTLGIHTGQLESLHSLYTKYATKRKKFLRESLEARLRVAAMDHNSNVDRKTAKTKEGEEQHKHQYSKSAQQYVVTPLKVDKDYTFRKNIVAGNSVQYSLSLWVLHCRITLVM</sequence>
<dbReference type="PANTHER" id="PTHR31751">
    <property type="entry name" value="SI:CH211-108C17.2-RELATED-RELATED"/>
    <property type="match status" value="1"/>
</dbReference>
<dbReference type="AlphaFoldDB" id="A0A8C9Y5K0"/>
<dbReference type="Ensembl" id="ENSSLUT00000019811.1">
    <property type="protein sequence ID" value="ENSSLUP00000019202.1"/>
    <property type="gene ID" value="ENSSLUG00000008903.1"/>
</dbReference>
<feature type="compositionally biased region" description="Acidic residues" evidence="1">
    <location>
        <begin position="138"/>
        <end position="153"/>
    </location>
</feature>
<reference evidence="2" key="1">
    <citation type="submission" date="2025-08" db="UniProtKB">
        <authorList>
            <consortium name="Ensembl"/>
        </authorList>
    </citation>
    <scope>IDENTIFICATION</scope>
</reference>
<dbReference type="Proteomes" id="UP000694568">
    <property type="component" value="Unplaced"/>
</dbReference>
<proteinExistence type="predicted"/>
<evidence type="ECO:0000313" key="2">
    <source>
        <dbReference type="Ensembl" id="ENSSLUP00000019202.1"/>
    </source>
</evidence>
<evidence type="ECO:0000313" key="3">
    <source>
        <dbReference type="Proteomes" id="UP000694568"/>
    </source>
</evidence>
<feature type="compositionally biased region" description="Basic and acidic residues" evidence="1">
    <location>
        <begin position="540"/>
        <end position="557"/>
    </location>
</feature>
<reference evidence="2" key="2">
    <citation type="submission" date="2025-09" db="UniProtKB">
        <authorList>
            <consortium name="Ensembl"/>
        </authorList>
    </citation>
    <scope>IDENTIFICATION</scope>
</reference>
<feature type="region of interest" description="Disordered" evidence="1">
    <location>
        <begin position="101"/>
        <end position="159"/>
    </location>
</feature>
<protein>
    <submittedName>
        <fullName evidence="2">Uncharacterized protein</fullName>
    </submittedName>
</protein>
<dbReference type="PANTHER" id="PTHR31751:SF42">
    <property type="entry name" value="PROTEIN CBG10204"/>
    <property type="match status" value="1"/>
</dbReference>
<accession>A0A8C9Y5K0</accession>
<evidence type="ECO:0000256" key="1">
    <source>
        <dbReference type="SAM" id="MobiDB-lite"/>
    </source>
</evidence>
<feature type="region of interest" description="Disordered" evidence="1">
    <location>
        <begin position="539"/>
        <end position="562"/>
    </location>
</feature>
<organism evidence="2 3">
    <name type="scientific">Sander lucioperca</name>
    <name type="common">Pike-perch</name>
    <name type="synonym">Perca lucioperca</name>
    <dbReference type="NCBI Taxonomy" id="283035"/>
    <lineage>
        <taxon>Eukaryota</taxon>
        <taxon>Metazoa</taxon>
        <taxon>Chordata</taxon>
        <taxon>Craniata</taxon>
        <taxon>Vertebrata</taxon>
        <taxon>Euteleostomi</taxon>
        <taxon>Actinopterygii</taxon>
        <taxon>Neopterygii</taxon>
        <taxon>Teleostei</taxon>
        <taxon>Neoteleostei</taxon>
        <taxon>Acanthomorphata</taxon>
        <taxon>Eupercaria</taxon>
        <taxon>Perciformes</taxon>
        <taxon>Percoidei</taxon>
        <taxon>Percidae</taxon>
        <taxon>Luciopercinae</taxon>
        <taxon>Sander</taxon>
    </lineage>
</organism>
<feature type="compositionally biased region" description="Acidic residues" evidence="1">
    <location>
        <begin position="108"/>
        <end position="130"/>
    </location>
</feature>
<name>A0A8C9Y5K0_SANLU</name>
<keyword evidence="3" id="KW-1185">Reference proteome</keyword>
<dbReference type="GeneTree" id="ENSGT00940000164945"/>